<evidence type="ECO:0000313" key="9">
    <source>
        <dbReference type="Proteomes" id="UP000249757"/>
    </source>
</evidence>
<dbReference type="OrthoDB" id="2849579at2759"/>
<reference evidence="9" key="4">
    <citation type="journal article" date="2022" name="Microb. Genom.">
        <title>A global pangenome for the wheat fungal pathogen Pyrenophora tritici-repentis and prediction of effector protein structural homology.</title>
        <authorList>
            <person name="Moolhuijzen P.M."/>
            <person name="See P.T."/>
            <person name="Shi G."/>
            <person name="Powell H.R."/>
            <person name="Cockram J."/>
            <person name="Jorgensen L.N."/>
            <person name="Benslimane H."/>
            <person name="Strelkov S.E."/>
            <person name="Turner J."/>
            <person name="Liu Z."/>
            <person name="Moffat C.S."/>
        </authorList>
    </citation>
    <scope>NUCLEOTIDE SEQUENCE [LARGE SCALE GENOMIC DNA]</scope>
</reference>
<proteinExistence type="predicted"/>
<comment type="caution">
    <text evidence="6">The sequence shown here is derived from an EMBL/GenBank/DDBJ whole genome shotgun (WGS) entry which is preliminary data.</text>
</comment>
<evidence type="ECO:0000259" key="5">
    <source>
        <dbReference type="PROSITE" id="PS50089"/>
    </source>
</evidence>
<feature type="domain" description="RING-type" evidence="5">
    <location>
        <begin position="234"/>
        <end position="281"/>
    </location>
</feature>
<dbReference type="GO" id="GO:0008270">
    <property type="term" value="F:zinc ion binding"/>
    <property type="evidence" value="ECO:0007669"/>
    <property type="project" value="UniProtKB-KW"/>
</dbReference>
<keyword evidence="6" id="KW-0436">Ligase</keyword>
<keyword evidence="9" id="KW-1185">Reference proteome</keyword>
<evidence type="ECO:0000313" key="8">
    <source>
        <dbReference type="Proteomes" id="UP000245464"/>
    </source>
</evidence>
<dbReference type="EMBL" id="NQIK02000002">
    <property type="protein sequence ID" value="KAF7575246.1"/>
    <property type="molecule type" value="Genomic_DNA"/>
</dbReference>
<evidence type="ECO:0000256" key="3">
    <source>
        <dbReference type="ARBA" id="ARBA00022833"/>
    </source>
</evidence>
<keyword evidence="3" id="KW-0862">Zinc</keyword>
<evidence type="ECO:0000256" key="4">
    <source>
        <dbReference type="PROSITE-ProRule" id="PRU00175"/>
    </source>
</evidence>
<dbReference type="InterPro" id="IPR001841">
    <property type="entry name" value="Znf_RING"/>
</dbReference>
<dbReference type="PROSITE" id="PS50089">
    <property type="entry name" value="ZF_RING_2"/>
    <property type="match status" value="1"/>
</dbReference>
<keyword evidence="2 4" id="KW-0863">Zinc-finger</keyword>
<dbReference type="GO" id="GO:0016567">
    <property type="term" value="P:protein ubiquitination"/>
    <property type="evidence" value="ECO:0007669"/>
    <property type="project" value="TreeGrafter"/>
</dbReference>
<sequence length="397" mass="46149">MSILFQPSNPSEEPYKSASIDTNMQKIHIPVGIVDRLRTVFEQKISEHQYERDGVYAERTMKALDKLDRNDMTYAEQLRNVEFITLFHLPENLATFIRDHDNFYRATLRCRKRVDEAKSGMTNMSTLTGVKYRIRSLRNSVLLDVLKEEPIDLMKEDPNVEQEFNDLAILFKLQMLTTLTQLDMLNQEIMHDTEMENVGSDHDINDFGQVVPSHRMRLRGKEEVSQERDHSVLCCICLAQYDGTKHTAFRLNVCDHIIGKPCMDAWLNSTSNNSTLCPHCRAHICTRRPRRPTISNATAEMLEDRTRLQTHIMRAVDLAAQASEVYFDVYSGSDEHDKANHVEFSDEDWKDKLIRQLNRRLATNQVNYMFLLMWNDVGSGLIWRLEETDVAFRELGA</sequence>
<accession>A0A2W1I610</accession>
<dbReference type="SUPFAM" id="SSF57850">
    <property type="entry name" value="RING/U-box"/>
    <property type="match status" value="1"/>
</dbReference>
<keyword evidence="1" id="KW-0479">Metal-binding</keyword>
<dbReference type="AlphaFoldDB" id="A0A2W1I610"/>
<dbReference type="Pfam" id="PF13639">
    <property type="entry name" value="zf-RING_2"/>
    <property type="match status" value="1"/>
</dbReference>
<evidence type="ECO:0000256" key="2">
    <source>
        <dbReference type="ARBA" id="ARBA00022771"/>
    </source>
</evidence>
<reference evidence="7" key="3">
    <citation type="journal article" date="2022" name="bioRxiv">
        <title>A global pangenome for the wheat fungal pathogen Pyrenophora tritici-repentis and prediction of effector protein structural homology.</title>
        <authorList>
            <person name="Moolhuijzen P."/>
            <person name="See P.T."/>
            <person name="Shi G."/>
            <person name="Powell H.R."/>
            <person name="Cockram J."/>
            <person name="Jorgensen L.N."/>
            <person name="Benslimane H."/>
            <person name="Strelkov S.E."/>
            <person name="Turner J."/>
            <person name="Liu Z."/>
            <person name="Moffat C.S."/>
        </authorList>
    </citation>
    <scope>NUCLEOTIDE SEQUENCE</scope>
    <source>
        <strain evidence="7">86-124</strain>
    </source>
</reference>
<reference evidence="7" key="2">
    <citation type="submission" date="2021-05" db="EMBL/GenBank/DDBJ databases">
        <authorList>
            <person name="Moolhuijzen P.M."/>
            <person name="Moffat C.S."/>
        </authorList>
    </citation>
    <scope>NUCLEOTIDE SEQUENCE</scope>
    <source>
        <strain evidence="7">86-124</strain>
    </source>
</reference>
<gene>
    <name evidence="7" type="ORF">Ptr86124_006332</name>
    <name evidence="6" type="ORF">PtrM4_068700</name>
</gene>
<dbReference type="PANTHER" id="PTHR45969">
    <property type="entry name" value="RING ZINC FINGER PROTEIN-RELATED"/>
    <property type="match status" value="1"/>
</dbReference>
<organism evidence="6 8">
    <name type="scientific">Pyrenophora tritici-repentis</name>
    <dbReference type="NCBI Taxonomy" id="45151"/>
    <lineage>
        <taxon>Eukaryota</taxon>
        <taxon>Fungi</taxon>
        <taxon>Dikarya</taxon>
        <taxon>Ascomycota</taxon>
        <taxon>Pezizomycotina</taxon>
        <taxon>Dothideomycetes</taxon>
        <taxon>Pleosporomycetidae</taxon>
        <taxon>Pleosporales</taxon>
        <taxon>Pleosporineae</taxon>
        <taxon>Pleosporaceae</taxon>
        <taxon>Pyrenophora</taxon>
    </lineage>
</organism>
<dbReference type="Gene3D" id="3.30.40.10">
    <property type="entry name" value="Zinc/RING finger domain, C3HC4 (zinc finger)"/>
    <property type="match status" value="1"/>
</dbReference>
<dbReference type="Proteomes" id="UP000245464">
    <property type="component" value="Chromosome 2"/>
</dbReference>
<dbReference type="OMA" id="SELLTIW"/>
<protein>
    <submittedName>
        <fullName evidence="6">RING-finger-containing ubiquitin ligase</fullName>
    </submittedName>
    <submittedName>
        <fullName evidence="7">Ring finger domain containing protein</fullName>
    </submittedName>
</protein>
<dbReference type="GO" id="GO:0016874">
    <property type="term" value="F:ligase activity"/>
    <property type="evidence" value="ECO:0007669"/>
    <property type="project" value="UniProtKB-KW"/>
</dbReference>
<evidence type="ECO:0000313" key="6">
    <source>
        <dbReference type="EMBL" id="KAF7575246.1"/>
    </source>
</evidence>
<dbReference type="PANTHER" id="PTHR45969:SF69">
    <property type="entry name" value="FINGER DOMAIN PROTEIN, PUTATIVE (AFU_ORTHOLOGUE AFUA_3G12190)-RELATED"/>
    <property type="match status" value="1"/>
</dbReference>
<reference evidence="6 8" key="1">
    <citation type="journal article" date="2018" name="BMC Genomics">
        <title>Comparative genomics of the wheat fungal pathogen Pyrenophora tritici-repentis reveals chromosomal variations and genome plasticity.</title>
        <authorList>
            <person name="Moolhuijzen P."/>
            <person name="See P.T."/>
            <person name="Hane J.K."/>
            <person name="Shi G."/>
            <person name="Liu Z."/>
            <person name="Oliver R.P."/>
            <person name="Moffat C.S."/>
        </authorList>
    </citation>
    <scope>NUCLEOTIDE SEQUENCE [LARGE SCALE GENOMIC DNA]</scope>
    <source>
        <strain evidence="6">M4</strain>
    </source>
</reference>
<dbReference type="EMBL" id="NRDI02000007">
    <property type="protein sequence ID" value="KAI1515009.1"/>
    <property type="molecule type" value="Genomic_DNA"/>
</dbReference>
<dbReference type="InterPro" id="IPR013083">
    <property type="entry name" value="Znf_RING/FYVE/PHD"/>
</dbReference>
<dbReference type="GO" id="GO:0061630">
    <property type="term" value="F:ubiquitin protein ligase activity"/>
    <property type="evidence" value="ECO:0007669"/>
    <property type="project" value="TreeGrafter"/>
</dbReference>
<name>A0A2W1I610_9PLEO</name>
<dbReference type="Proteomes" id="UP000249757">
    <property type="component" value="Unassembled WGS sequence"/>
</dbReference>
<evidence type="ECO:0000256" key="1">
    <source>
        <dbReference type="ARBA" id="ARBA00022723"/>
    </source>
</evidence>
<evidence type="ECO:0000313" key="7">
    <source>
        <dbReference type="EMBL" id="KAI1515009.1"/>
    </source>
</evidence>